<dbReference type="NCBIfam" id="NF000355">
    <property type="entry name" value="ribo_prot_ABC_F"/>
    <property type="match status" value="1"/>
</dbReference>
<reference evidence="5" key="1">
    <citation type="submission" date="2021-01" db="EMBL/GenBank/DDBJ databases">
        <title>Genomic Encyclopedia of Type Strains, Phase IV (KMG-IV): sequencing the most valuable type-strain genomes for metagenomic binning, comparative biology and taxonomic classification.</title>
        <authorList>
            <person name="Goeker M."/>
        </authorList>
    </citation>
    <scope>NUCLEOTIDE SEQUENCE</scope>
    <source>
        <strain evidence="5">DSM 21943</strain>
    </source>
</reference>
<evidence type="ECO:0000256" key="2">
    <source>
        <dbReference type="ARBA" id="ARBA00022741"/>
    </source>
</evidence>
<gene>
    <name evidence="5" type="ORF">JOC54_002781</name>
</gene>
<dbReference type="InterPro" id="IPR032781">
    <property type="entry name" value="ABC_tran_Xtn"/>
</dbReference>
<dbReference type="PANTHER" id="PTHR19211:SF100">
    <property type="entry name" value="RIBOSOME PROTECTION PROTEIN VMLR"/>
    <property type="match status" value="1"/>
</dbReference>
<evidence type="ECO:0000313" key="5">
    <source>
        <dbReference type="EMBL" id="MBM7839501.1"/>
    </source>
</evidence>
<keyword evidence="1" id="KW-0677">Repeat</keyword>
<keyword evidence="6" id="KW-1185">Reference proteome</keyword>
<protein>
    <submittedName>
        <fullName evidence="5">Macrolide transport system ATP-binding/permease protein</fullName>
    </submittedName>
</protein>
<dbReference type="CDD" id="cd03221">
    <property type="entry name" value="ABCF_EF-3"/>
    <property type="match status" value="2"/>
</dbReference>
<dbReference type="Proteomes" id="UP001179280">
    <property type="component" value="Unassembled WGS sequence"/>
</dbReference>
<sequence>MSSRFRGVITIIELIRIHNGAIEFDGNCLFEKITVSIQQNTRIGIIGKNGAGKSTLLQLLTGERALTSGHVEHLNDSLSIAVVTQEEEHVSFEIISPEEQTLRTKWNIPSRSYEQLSGGEKLKARLARGFAQEADLLLLDEPTNHLDEASVAMVVEAIQTYQGTVVFISHDRYFLDQTASHIWAFEQHTLYEHKGNYSSYREDLAQRRLAQQRAYDKQQAMVGRIEGQLNQLGAWSAKGHKQSTKQEGFKEYHRKKAGKLDAQVKSKRKRLEKELERINASPVEEPYEVQFSFATQAKVGKRFLEVKNLAKSYGEQTLFKKSNFTIQHGEKVALVGPNGSGKTTFLKLINGDAMPTKGTVWISPSAKIGYLTQDVFDLPLEQTPEDLFYQETFAKKALVLNLMKHLGFSVAQWKEPIKQMSMGERVKCKLMYDILAEKDVLILDEPTNHLDLESREQLEATLSEYSGTLLVVSHDRYFLEKTTNVTLQFDQNSLKKVVSRGEAISAPNKQAEQKLALETKRQEVLGKLSFLTPADPDYKSLDAAFTDLTKQIRELD</sequence>
<dbReference type="GO" id="GO:0005524">
    <property type="term" value="F:ATP binding"/>
    <property type="evidence" value="ECO:0007669"/>
    <property type="project" value="UniProtKB-KW"/>
</dbReference>
<dbReference type="InterPro" id="IPR003439">
    <property type="entry name" value="ABC_transporter-like_ATP-bd"/>
</dbReference>
<keyword evidence="2" id="KW-0547">Nucleotide-binding</keyword>
<dbReference type="InterPro" id="IPR027417">
    <property type="entry name" value="P-loop_NTPase"/>
</dbReference>
<evidence type="ECO:0000313" key="6">
    <source>
        <dbReference type="Proteomes" id="UP001179280"/>
    </source>
</evidence>
<name>A0ABS2SWW8_9BACI</name>
<evidence type="ECO:0000256" key="1">
    <source>
        <dbReference type="ARBA" id="ARBA00022737"/>
    </source>
</evidence>
<dbReference type="SUPFAM" id="SSF52540">
    <property type="entry name" value="P-loop containing nucleoside triphosphate hydrolases"/>
    <property type="match status" value="2"/>
</dbReference>
<dbReference type="Gene3D" id="3.40.50.300">
    <property type="entry name" value="P-loop containing nucleotide triphosphate hydrolases"/>
    <property type="match status" value="3"/>
</dbReference>
<keyword evidence="3 5" id="KW-0067">ATP-binding</keyword>
<feature type="domain" description="ABC transporter" evidence="4">
    <location>
        <begin position="15"/>
        <end position="212"/>
    </location>
</feature>
<dbReference type="InterPro" id="IPR003593">
    <property type="entry name" value="AAA+_ATPase"/>
</dbReference>
<organism evidence="5 6">
    <name type="scientific">Shouchella xiaoxiensis</name>
    <dbReference type="NCBI Taxonomy" id="766895"/>
    <lineage>
        <taxon>Bacteria</taxon>
        <taxon>Bacillati</taxon>
        <taxon>Bacillota</taxon>
        <taxon>Bacilli</taxon>
        <taxon>Bacillales</taxon>
        <taxon>Bacillaceae</taxon>
        <taxon>Shouchella</taxon>
    </lineage>
</organism>
<accession>A0ABS2SWW8</accession>
<dbReference type="SMART" id="SM00382">
    <property type="entry name" value="AAA"/>
    <property type="match status" value="2"/>
</dbReference>
<evidence type="ECO:0000256" key="3">
    <source>
        <dbReference type="ARBA" id="ARBA00022840"/>
    </source>
</evidence>
<dbReference type="EMBL" id="JAFBCV010000008">
    <property type="protein sequence ID" value="MBM7839501.1"/>
    <property type="molecule type" value="Genomic_DNA"/>
</dbReference>
<dbReference type="PANTHER" id="PTHR19211">
    <property type="entry name" value="ATP-BINDING TRANSPORT PROTEIN-RELATED"/>
    <property type="match status" value="1"/>
</dbReference>
<dbReference type="Pfam" id="PF12848">
    <property type="entry name" value="ABC_tran_Xtn"/>
    <property type="match status" value="1"/>
</dbReference>
<proteinExistence type="predicted"/>
<evidence type="ECO:0000259" key="4">
    <source>
        <dbReference type="PROSITE" id="PS50893"/>
    </source>
</evidence>
<dbReference type="Pfam" id="PF00005">
    <property type="entry name" value="ABC_tran"/>
    <property type="match status" value="2"/>
</dbReference>
<comment type="caution">
    <text evidence="5">The sequence shown here is derived from an EMBL/GenBank/DDBJ whole genome shotgun (WGS) entry which is preliminary data.</text>
</comment>
<dbReference type="PROSITE" id="PS50893">
    <property type="entry name" value="ABC_TRANSPORTER_2"/>
    <property type="match status" value="2"/>
</dbReference>
<feature type="domain" description="ABC transporter" evidence="4">
    <location>
        <begin position="304"/>
        <end position="516"/>
    </location>
</feature>
<dbReference type="InterPro" id="IPR050611">
    <property type="entry name" value="ABCF"/>
</dbReference>